<accession>A0A0G0UHI5</accession>
<gene>
    <name evidence="2" type="ORF">UU37_C0007G0011</name>
</gene>
<sequence>MKKILFIFLFLIPVIFPLFTKEILGSADNLAHLFRLVNLDRSISEGNLFPRWAGLAGHGLGAPVFNFIYLLPYYLTELIHLLGFGFLLSSEIFMAITIIFSSFFMYLFLKEYLGEWASLVGSIVYAYIPYHLLSIYLYGDWGEILSFVVLPMLFWAVTKLSREPKRLWIFLTIVSYAAFILTHNLFVLISSVVLITFIPFMGYKNKKSLLFICYSLISAILVTAWFWLPALFESRYINYVKLAAEEAGKRNFFFQSVAPIVRNSLDLLLLKQPGYYSCNHRIMIFSLFWFFFSLFLTRASSAFLWNNIPGMNMVAYPYRFLFINTFMGAILSGIFIDYLLKSPRSLKLKTFAFCLLIFAFIWQGFIYTRPKIDYFNFPTSYFQTEQTGILAPWTFKSMAYTEFLPPTADTDLLTKLDQTGEVLPKVEIIEGRGNIKVEKNITEQLAFNITSEEGTKVRVNTFYFPGWIGKIDQSPVLPGLEEDGRMSLNIPKGIHKVEVFFGGTPIRSTAKILSIVSLIFLSLIYFKRYI</sequence>
<proteinExistence type="predicted"/>
<dbReference type="EMBL" id="LCAJ01000007">
    <property type="protein sequence ID" value="KKR88294.1"/>
    <property type="molecule type" value="Genomic_DNA"/>
</dbReference>
<dbReference type="Proteomes" id="UP000033908">
    <property type="component" value="Unassembled WGS sequence"/>
</dbReference>
<evidence type="ECO:0000313" key="2">
    <source>
        <dbReference type="EMBL" id="KKR88294.1"/>
    </source>
</evidence>
<dbReference type="AlphaFoldDB" id="A0A0G0UHI5"/>
<feature type="transmembrane region" description="Helical" evidence="1">
    <location>
        <begin position="282"/>
        <end position="305"/>
    </location>
</feature>
<feature type="transmembrane region" description="Helical" evidence="1">
    <location>
        <begin position="144"/>
        <end position="161"/>
    </location>
</feature>
<organism evidence="2 3">
    <name type="scientific">Candidatus Gottesmanbacteria bacterium GW2011_GWA2_41_12</name>
    <dbReference type="NCBI Taxonomy" id="1618440"/>
    <lineage>
        <taxon>Bacteria</taxon>
        <taxon>Candidatus Gottesmaniibacteriota</taxon>
    </lineage>
</organism>
<evidence type="ECO:0000256" key="1">
    <source>
        <dbReference type="SAM" id="Phobius"/>
    </source>
</evidence>
<comment type="caution">
    <text evidence="2">The sequence shown here is derived from an EMBL/GenBank/DDBJ whole genome shotgun (WGS) entry which is preliminary data.</text>
</comment>
<feature type="transmembrane region" description="Helical" evidence="1">
    <location>
        <begin position="78"/>
        <end position="104"/>
    </location>
</feature>
<feature type="transmembrane region" description="Helical" evidence="1">
    <location>
        <begin position="209"/>
        <end position="232"/>
    </location>
</feature>
<protein>
    <recommendedName>
        <fullName evidence="4">Membrane protein 6-pyruvoyl-tetrahydropterin synthase-related domain-containing protein</fullName>
    </recommendedName>
</protein>
<name>A0A0G0UHI5_9BACT</name>
<feature type="transmembrane region" description="Helical" evidence="1">
    <location>
        <begin position="116"/>
        <end position="137"/>
    </location>
</feature>
<feature type="transmembrane region" description="Helical" evidence="1">
    <location>
        <begin position="52"/>
        <end position="71"/>
    </location>
</feature>
<keyword evidence="1" id="KW-0472">Membrane</keyword>
<keyword evidence="1" id="KW-0812">Transmembrane</keyword>
<feature type="transmembrane region" description="Helical" evidence="1">
    <location>
        <begin position="351"/>
        <end position="368"/>
    </location>
</feature>
<evidence type="ECO:0008006" key="4">
    <source>
        <dbReference type="Google" id="ProtNLM"/>
    </source>
</evidence>
<feature type="transmembrane region" description="Helical" evidence="1">
    <location>
        <begin position="317"/>
        <end position="339"/>
    </location>
</feature>
<reference evidence="2 3" key="1">
    <citation type="journal article" date="2015" name="Nature">
        <title>rRNA introns, odd ribosomes, and small enigmatic genomes across a large radiation of phyla.</title>
        <authorList>
            <person name="Brown C.T."/>
            <person name="Hug L.A."/>
            <person name="Thomas B.C."/>
            <person name="Sharon I."/>
            <person name="Castelle C.J."/>
            <person name="Singh A."/>
            <person name="Wilkins M.J."/>
            <person name="Williams K.H."/>
            <person name="Banfield J.F."/>
        </authorList>
    </citation>
    <scope>NUCLEOTIDE SEQUENCE [LARGE SCALE GENOMIC DNA]</scope>
</reference>
<keyword evidence="1" id="KW-1133">Transmembrane helix</keyword>
<feature type="transmembrane region" description="Helical" evidence="1">
    <location>
        <begin position="167"/>
        <end position="197"/>
    </location>
</feature>
<evidence type="ECO:0000313" key="3">
    <source>
        <dbReference type="Proteomes" id="UP000033908"/>
    </source>
</evidence>